<reference evidence="2" key="1">
    <citation type="submission" date="2013-12" db="EMBL/GenBank/DDBJ databases">
        <authorList>
            <person name="Omoto C.K."/>
            <person name="Sibley D."/>
            <person name="Venepally P."/>
            <person name="Hadjithomas M."/>
            <person name="Karamycheva S."/>
            <person name="Brunk B."/>
            <person name="Roos D."/>
            <person name="Caler E."/>
            <person name="Lorenzi H."/>
        </authorList>
    </citation>
    <scope>NUCLEOTIDE SEQUENCE</scope>
</reference>
<dbReference type="AlphaFoldDB" id="A0A023BCM5"/>
<evidence type="ECO:0000313" key="2">
    <source>
        <dbReference type="EMBL" id="EZG84531.1"/>
    </source>
</evidence>
<gene>
    <name evidence="2" type="ORF">GNI_012620</name>
</gene>
<feature type="region of interest" description="Disordered" evidence="1">
    <location>
        <begin position="511"/>
        <end position="531"/>
    </location>
</feature>
<dbReference type="EMBL" id="AFNH02000093">
    <property type="protein sequence ID" value="EZG84531.1"/>
    <property type="molecule type" value="Genomic_DNA"/>
</dbReference>
<keyword evidence="3" id="KW-1185">Reference proteome</keyword>
<name>A0A023BCM5_GRENI</name>
<organism evidence="2 3">
    <name type="scientific">Gregarina niphandrodes</name>
    <name type="common">Septate eugregarine</name>
    <dbReference type="NCBI Taxonomy" id="110365"/>
    <lineage>
        <taxon>Eukaryota</taxon>
        <taxon>Sar</taxon>
        <taxon>Alveolata</taxon>
        <taxon>Apicomplexa</taxon>
        <taxon>Conoidasida</taxon>
        <taxon>Gregarinasina</taxon>
        <taxon>Eugregarinorida</taxon>
        <taxon>Gregarinidae</taxon>
        <taxon>Gregarina</taxon>
    </lineage>
</organism>
<evidence type="ECO:0000256" key="1">
    <source>
        <dbReference type="SAM" id="MobiDB-lite"/>
    </source>
</evidence>
<dbReference type="RefSeq" id="XP_011128859.1">
    <property type="nucleotide sequence ID" value="XM_011130557.1"/>
</dbReference>
<accession>A0A023BCM5</accession>
<evidence type="ECO:0000313" key="3">
    <source>
        <dbReference type="Proteomes" id="UP000019763"/>
    </source>
</evidence>
<dbReference type="OrthoDB" id="6621371at2759"/>
<dbReference type="VEuPathDB" id="CryptoDB:GNI_012620"/>
<protein>
    <submittedName>
        <fullName evidence="2">Uncharacterized protein</fullName>
    </submittedName>
</protein>
<proteinExistence type="predicted"/>
<sequence length="823" mass="93738">MEGWPEPVMQAPPELFVESWPEPVIEAPRESLVETWPEPVIEPPLESLVESWPEPPIEPSWNWLMEGGPEPVMQAPPESLVDSWPEPVIEAPRESLVESWSEPVIEAPREQLMEGWPEAVTEALCTLLSLPDEPVIGGSREPSEGAAQEISTQDWPEPTQVWPGSVTEASLGPLVEASVMETPVRPLEETWLETSAETPRDPLVGPLREAWPQLVREPLWEPSMDVPQEPLVEGPREPFGETFSSSSMDAWNGYDLVARVWKECLEKEKGLHPVLRPDEELKVVMLAEAAILKELSGGKTREDLSISDFEACSWRWLKLVLLMHEWQDKGGGFREVISALESFLARPVGVNDTWFLAGVVQRFITTGYLSRWLPRTVPPQSGWHCRKTVCRVSFPDEVVRLPETEESVNRVWASSLLDWWFRQAQRNIRIDKNTWKIQEPLSTVLSVQQALGKQAFENAIEVMKRVIPPPRQLSSVNYLCCLLQYFETSPLIITRARRPLACRPRPCPDPRSIPPEVGAMSTPSSPSLADVDRSVGANRSVAVEMTTFMTRVLQECLERERLELAGASRLSTAMYAIHRFRTALCSQKKSTERIARKPKMNPFDMCGWRWLCLVGLMNDNLKPHALQQLIADSEKIVPRPKHVSPLWYLACRMQACLKGRDISQKLRWPWWAFNTIYRDHFPETFGELPMSETSVRLIAFSSRAAHWIASGIRKFRLTRKTWSVTSSRDIVDIFHTVLGHHRFNEAIDLIKPKICKIAPDEGPQQMQQLQDKCIMGILFKYARVARKVSCRFCRSWQFDVDPNPKGSDEVSSSEDEPPAKKVR</sequence>
<feature type="region of interest" description="Disordered" evidence="1">
    <location>
        <begin position="137"/>
        <end position="159"/>
    </location>
</feature>
<dbReference type="GeneID" id="22910723"/>
<comment type="caution">
    <text evidence="2">The sequence shown here is derived from an EMBL/GenBank/DDBJ whole genome shotgun (WGS) entry which is preliminary data.</text>
</comment>
<feature type="region of interest" description="Disordered" evidence="1">
    <location>
        <begin position="801"/>
        <end position="823"/>
    </location>
</feature>
<dbReference type="Proteomes" id="UP000019763">
    <property type="component" value="Unassembled WGS sequence"/>
</dbReference>